<accession>A0ABU2NE83</accession>
<dbReference type="EMBL" id="JAVREJ010000013">
    <property type="protein sequence ID" value="MDT0351569.1"/>
    <property type="molecule type" value="Genomic_DNA"/>
</dbReference>
<feature type="transmembrane region" description="Helical" evidence="1">
    <location>
        <begin position="164"/>
        <end position="183"/>
    </location>
</feature>
<evidence type="ECO:0000313" key="2">
    <source>
        <dbReference type="EMBL" id="MDT0351569.1"/>
    </source>
</evidence>
<keyword evidence="1" id="KW-1133">Transmembrane helix</keyword>
<gene>
    <name evidence="2" type="ORF">RM445_18735</name>
</gene>
<comment type="caution">
    <text evidence="2">The sequence shown here is derived from an EMBL/GenBank/DDBJ whole genome shotgun (WGS) entry which is preliminary data.</text>
</comment>
<evidence type="ECO:0000256" key="1">
    <source>
        <dbReference type="SAM" id="Phobius"/>
    </source>
</evidence>
<sequence length="492" mass="48953">MTTSDARRPVLPVAVPVAFAVTAAGAALLPWWRADRGAVLLGAGPLRELPPDTWTGVAVSGWWTAAIAVPAGVAVVAAALAFGRSARARQFSDAARWAAAVAGLAAVALAVHALAGWGTSGAPGAWVALAAGLASVATTSGELRVPARRVARSCPSSRASRRTTFRVGAAVAVVATVAVPLVVAPTGTAASGRDAVGPFVPVAAVGAFPLRSGEAGLAASDDPRPVVADGAPGVVSRAGVVVTGAHGRARVLARSDRGAPAPIGVVGDRVVRWISSDAVAVTELRVGSTVDVVVRGVSEAGPLGADGSVWLRTDADPLGTVRRLDVAGLDGEQRLAATYLPVVTIQEPVPPVDVRSVLPVRGGGLRTVGGDQLEMLTGTASGIATTPLAGSRCGTAGTAGLAMAAPDGTGLWFVLHGRDGARLALLDPAARAAVRVVPTVLPGDVTGLVAPGDGSVLFVAQDPRGATLWRLGDAKAALAGLAEPPVSCPPTF</sequence>
<protein>
    <recommendedName>
        <fullName evidence="4">PQQ-like domain-containing protein</fullName>
    </recommendedName>
</protein>
<feature type="transmembrane region" description="Helical" evidence="1">
    <location>
        <begin position="94"/>
        <end position="118"/>
    </location>
</feature>
<feature type="transmembrane region" description="Helical" evidence="1">
    <location>
        <begin position="61"/>
        <end position="82"/>
    </location>
</feature>
<organism evidence="2 3">
    <name type="scientific">Pseudonocardia charpentierae</name>
    <dbReference type="NCBI Taxonomy" id="3075545"/>
    <lineage>
        <taxon>Bacteria</taxon>
        <taxon>Bacillati</taxon>
        <taxon>Actinomycetota</taxon>
        <taxon>Actinomycetes</taxon>
        <taxon>Pseudonocardiales</taxon>
        <taxon>Pseudonocardiaceae</taxon>
        <taxon>Pseudonocardia</taxon>
    </lineage>
</organism>
<proteinExistence type="predicted"/>
<keyword evidence="1" id="KW-0472">Membrane</keyword>
<name>A0ABU2NE83_9PSEU</name>
<dbReference type="Proteomes" id="UP001183202">
    <property type="component" value="Unassembled WGS sequence"/>
</dbReference>
<keyword evidence="3" id="KW-1185">Reference proteome</keyword>
<evidence type="ECO:0008006" key="4">
    <source>
        <dbReference type="Google" id="ProtNLM"/>
    </source>
</evidence>
<reference evidence="3" key="1">
    <citation type="submission" date="2023-07" db="EMBL/GenBank/DDBJ databases">
        <title>30 novel species of actinomycetes from the DSMZ collection.</title>
        <authorList>
            <person name="Nouioui I."/>
        </authorList>
    </citation>
    <scope>NUCLEOTIDE SEQUENCE [LARGE SCALE GENOMIC DNA]</scope>
    <source>
        <strain evidence="3">DSM 45834</strain>
    </source>
</reference>
<feature type="transmembrane region" description="Helical" evidence="1">
    <location>
        <begin position="124"/>
        <end position="143"/>
    </location>
</feature>
<dbReference type="RefSeq" id="WP_311557938.1">
    <property type="nucleotide sequence ID" value="NZ_JAVREJ010000013.1"/>
</dbReference>
<keyword evidence="1" id="KW-0812">Transmembrane</keyword>
<evidence type="ECO:0000313" key="3">
    <source>
        <dbReference type="Proteomes" id="UP001183202"/>
    </source>
</evidence>
<feature type="transmembrane region" description="Helical" evidence="1">
    <location>
        <begin position="12"/>
        <end position="32"/>
    </location>
</feature>